<dbReference type="GO" id="GO:0003700">
    <property type="term" value="F:DNA-binding transcription factor activity"/>
    <property type="evidence" value="ECO:0007669"/>
    <property type="project" value="InterPro"/>
</dbReference>
<dbReference type="AlphaFoldDB" id="A0AAV9F379"/>
<dbReference type="PANTHER" id="PTHR46777">
    <property type="entry name" value="WUSCHEL-RELATED HOMEOBOX 13"/>
    <property type="match status" value="1"/>
</dbReference>
<dbReference type="Gene3D" id="1.10.10.60">
    <property type="entry name" value="Homeodomain-like"/>
    <property type="match status" value="1"/>
</dbReference>
<dbReference type="Pfam" id="PF00046">
    <property type="entry name" value="Homeodomain"/>
    <property type="match status" value="1"/>
</dbReference>
<evidence type="ECO:0000256" key="4">
    <source>
        <dbReference type="SAM" id="MobiDB-lite"/>
    </source>
</evidence>
<dbReference type="PANTHER" id="PTHR46777:SF5">
    <property type="entry name" value="WUSCHEL-RELATED HOMEOBOX 13"/>
    <property type="match status" value="1"/>
</dbReference>
<feature type="compositionally biased region" description="Basic residues" evidence="4">
    <location>
        <begin position="119"/>
        <end position="134"/>
    </location>
</feature>
<evidence type="ECO:0000256" key="1">
    <source>
        <dbReference type="ARBA" id="ARBA00004123"/>
    </source>
</evidence>
<evidence type="ECO:0000313" key="7">
    <source>
        <dbReference type="Proteomes" id="UP001180020"/>
    </source>
</evidence>
<gene>
    <name evidence="6" type="primary">WOX8</name>
    <name evidence="6" type="ORF">QJS10_CPA03g02429</name>
</gene>
<reference evidence="6" key="1">
    <citation type="journal article" date="2023" name="Nat. Commun.">
        <title>Diploid and tetraploid genomes of Acorus and the evolution of monocots.</title>
        <authorList>
            <person name="Ma L."/>
            <person name="Liu K.W."/>
            <person name="Li Z."/>
            <person name="Hsiao Y.Y."/>
            <person name="Qi Y."/>
            <person name="Fu T."/>
            <person name="Tang G.D."/>
            <person name="Zhang D."/>
            <person name="Sun W.H."/>
            <person name="Liu D.K."/>
            <person name="Li Y."/>
            <person name="Chen G.Z."/>
            <person name="Liu X.D."/>
            <person name="Liao X.Y."/>
            <person name="Jiang Y.T."/>
            <person name="Yu X."/>
            <person name="Hao Y."/>
            <person name="Huang J."/>
            <person name="Zhao X.W."/>
            <person name="Ke S."/>
            <person name="Chen Y.Y."/>
            <person name="Wu W.L."/>
            <person name="Hsu J.L."/>
            <person name="Lin Y.F."/>
            <person name="Huang M.D."/>
            <person name="Li C.Y."/>
            <person name="Huang L."/>
            <person name="Wang Z.W."/>
            <person name="Zhao X."/>
            <person name="Zhong W.Y."/>
            <person name="Peng D.H."/>
            <person name="Ahmad S."/>
            <person name="Lan S."/>
            <person name="Zhang J.S."/>
            <person name="Tsai W.C."/>
            <person name="Van de Peer Y."/>
            <person name="Liu Z.J."/>
        </authorList>
    </citation>
    <scope>NUCLEOTIDE SEQUENCE</scope>
    <source>
        <strain evidence="6">CP</strain>
    </source>
</reference>
<name>A0AAV9F379_ACOCL</name>
<keyword evidence="2 3" id="KW-0371">Homeobox</keyword>
<protein>
    <submittedName>
        <fullName evidence="6">WUSCHEL-related homeobox 8</fullName>
    </submittedName>
</protein>
<reference evidence="6" key="2">
    <citation type="submission" date="2023-06" db="EMBL/GenBank/DDBJ databases">
        <authorList>
            <person name="Ma L."/>
            <person name="Liu K.-W."/>
            <person name="Li Z."/>
            <person name="Hsiao Y.-Y."/>
            <person name="Qi Y."/>
            <person name="Fu T."/>
            <person name="Tang G."/>
            <person name="Zhang D."/>
            <person name="Sun W.-H."/>
            <person name="Liu D.-K."/>
            <person name="Li Y."/>
            <person name="Chen G.-Z."/>
            <person name="Liu X.-D."/>
            <person name="Liao X.-Y."/>
            <person name="Jiang Y.-T."/>
            <person name="Yu X."/>
            <person name="Hao Y."/>
            <person name="Huang J."/>
            <person name="Zhao X.-W."/>
            <person name="Ke S."/>
            <person name="Chen Y.-Y."/>
            <person name="Wu W.-L."/>
            <person name="Hsu J.-L."/>
            <person name="Lin Y.-F."/>
            <person name="Huang M.-D."/>
            <person name="Li C.-Y."/>
            <person name="Huang L."/>
            <person name="Wang Z.-W."/>
            <person name="Zhao X."/>
            <person name="Zhong W.-Y."/>
            <person name="Peng D.-H."/>
            <person name="Ahmad S."/>
            <person name="Lan S."/>
            <person name="Zhang J.-S."/>
            <person name="Tsai W.-C."/>
            <person name="Van De Peer Y."/>
            <person name="Liu Z.-J."/>
        </authorList>
    </citation>
    <scope>NUCLEOTIDE SEQUENCE</scope>
    <source>
        <strain evidence="6">CP</strain>
        <tissue evidence="6">Leaves</tissue>
    </source>
</reference>
<feature type="domain" description="Homeobox" evidence="5">
    <location>
        <begin position="61"/>
        <end position="126"/>
    </location>
</feature>
<feature type="compositionally biased region" description="Basic residues" evidence="4">
    <location>
        <begin position="151"/>
        <end position="160"/>
    </location>
</feature>
<dbReference type="GO" id="GO:0003677">
    <property type="term" value="F:DNA binding"/>
    <property type="evidence" value="ECO:0007669"/>
    <property type="project" value="UniProtKB-UniRule"/>
</dbReference>
<dbReference type="SUPFAM" id="SSF46689">
    <property type="entry name" value="Homeodomain-like"/>
    <property type="match status" value="1"/>
</dbReference>
<dbReference type="GO" id="GO:0005634">
    <property type="term" value="C:nucleus"/>
    <property type="evidence" value="ECO:0007669"/>
    <property type="project" value="UniProtKB-SubCell"/>
</dbReference>
<keyword evidence="2 3" id="KW-0238">DNA-binding</keyword>
<feature type="region of interest" description="Disordered" evidence="4">
    <location>
        <begin position="111"/>
        <end position="160"/>
    </location>
</feature>
<dbReference type="InterPro" id="IPR009057">
    <property type="entry name" value="Homeodomain-like_sf"/>
</dbReference>
<comment type="caution">
    <text evidence="6">The sequence shown here is derived from an EMBL/GenBank/DDBJ whole genome shotgun (WGS) entry which is preliminary data.</text>
</comment>
<keyword evidence="2 3" id="KW-0539">Nucleus</keyword>
<dbReference type="EMBL" id="JAUJYO010000003">
    <property type="protein sequence ID" value="KAK1320056.1"/>
    <property type="molecule type" value="Genomic_DNA"/>
</dbReference>
<dbReference type="SMART" id="SM00389">
    <property type="entry name" value="HOX"/>
    <property type="match status" value="1"/>
</dbReference>
<evidence type="ECO:0000256" key="2">
    <source>
        <dbReference type="PROSITE-ProRule" id="PRU00108"/>
    </source>
</evidence>
<dbReference type="InterPro" id="IPR044559">
    <property type="entry name" value="WOX13-like"/>
</dbReference>
<sequence>MMMVMTEEQIEILRHQIVAYTIISDQLREMYNSSIAQQEDSFGKGQEDLYCDPLMQSEAHNIAWRQRWAPTPAQFQILEKLFIQDSRTPSKQKIKEITIALAQHGPIAESNVHNWFQNRKAKSKKKKKKKKRSASHQSNTTDSEAEADIPKKKKKRPNSD</sequence>
<feature type="DNA-binding region" description="Homeobox" evidence="2">
    <location>
        <begin position="63"/>
        <end position="127"/>
    </location>
</feature>
<dbReference type="Proteomes" id="UP001180020">
    <property type="component" value="Unassembled WGS sequence"/>
</dbReference>
<evidence type="ECO:0000259" key="5">
    <source>
        <dbReference type="PROSITE" id="PS50071"/>
    </source>
</evidence>
<organism evidence="6 7">
    <name type="scientific">Acorus calamus</name>
    <name type="common">Sweet flag</name>
    <dbReference type="NCBI Taxonomy" id="4465"/>
    <lineage>
        <taxon>Eukaryota</taxon>
        <taxon>Viridiplantae</taxon>
        <taxon>Streptophyta</taxon>
        <taxon>Embryophyta</taxon>
        <taxon>Tracheophyta</taxon>
        <taxon>Spermatophyta</taxon>
        <taxon>Magnoliopsida</taxon>
        <taxon>Liliopsida</taxon>
        <taxon>Acoraceae</taxon>
        <taxon>Acorus</taxon>
    </lineage>
</organism>
<evidence type="ECO:0000313" key="6">
    <source>
        <dbReference type="EMBL" id="KAK1320056.1"/>
    </source>
</evidence>
<proteinExistence type="predicted"/>
<keyword evidence="7" id="KW-1185">Reference proteome</keyword>
<dbReference type="InterPro" id="IPR001356">
    <property type="entry name" value="HD"/>
</dbReference>
<dbReference type="PROSITE" id="PS50071">
    <property type="entry name" value="HOMEOBOX_2"/>
    <property type="match status" value="1"/>
</dbReference>
<accession>A0AAV9F379</accession>
<dbReference type="CDD" id="cd00086">
    <property type="entry name" value="homeodomain"/>
    <property type="match status" value="1"/>
</dbReference>
<comment type="subcellular location">
    <subcellularLocation>
        <location evidence="1 2 3">Nucleus</location>
    </subcellularLocation>
</comment>
<evidence type="ECO:0000256" key="3">
    <source>
        <dbReference type="RuleBase" id="RU000682"/>
    </source>
</evidence>